<dbReference type="InterPro" id="IPR014043">
    <property type="entry name" value="Acyl_transferase_dom"/>
</dbReference>
<dbReference type="GO" id="GO:0004314">
    <property type="term" value="F:[acyl-carrier-protein] S-malonyltransferase activity"/>
    <property type="evidence" value="ECO:0007669"/>
    <property type="project" value="UniProtKB-EC"/>
</dbReference>
<evidence type="ECO:0000256" key="7">
    <source>
        <dbReference type="PIRSR" id="PIRSR000446-1"/>
    </source>
</evidence>
<dbReference type="EC" id="2.3.1.39" evidence="1 6"/>
<keyword evidence="3 6" id="KW-0808">Transferase</keyword>
<evidence type="ECO:0000256" key="5">
    <source>
        <dbReference type="ARBA" id="ARBA00048462"/>
    </source>
</evidence>
<evidence type="ECO:0000313" key="10">
    <source>
        <dbReference type="Proteomes" id="UP000050874"/>
    </source>
</evidence>
<feature type="domain" description="Malonyl-CoA:ACP transacylase (MAT)" evidence="8">
    <location>
        <begin position="8"/>
        <end position="304"/>
    </location>
</feature>
<evidence type="ECO:0000256" key="2">
    <source>
        <dbReference type="ARBA" id="ARBA00018953"/>
    </source>
</evidence>
<dbReference type="PIRSF" id="PIRSF000446">
    <property type="entry name" value="Mct"/>
    <property type="match status" value="1"/>
</dbReference>
<dbReference type="Pfam" id="PF00698">
    <property type="entry name" value="Acyl_transf_1"/>
    <property type="match status" value="1"/>
</dbReference>
<dbReference type="GO" id="GO:0005829">
    <property type="term" value="C:cytosol"/>
    <property type="evidence" value="ECO:0007669"/>
    <property type="project" value="TreeGrafter"/>
</dbReference>
<accession>A0A0R2PND1</accession>
<dbReference type="InterPro" id="IPR024925">
    <property type="entry name" value="Malonyl_CoA-ACP_transAc"/>
</dbReference>
<comment type="similarity">
    <text evidence="6">Belongs to the fabD family.</text>
</comment>
<evidence type="ECO:0000259" key="8">
    <source>
        <dbReference type="SMART" id="SM00827"/>
    </source>
</evidence>
<evidence type="ECO:0000256" key="6">
    <source>
        <dbReference type="PIRNR" id="PIRNR000446"/>
    </source>
</evidence>
<comment type="caution">
    <text evidence="9">The sequence shown here is derived from an EMBL/GenBank/DDBJ whole genome shotgun (WGS) entry which is preliminary data.</text>
</comment>
<evidence type="ECO:0000256" key="4">
    <source>
        <dbReference type="ARBA" id="ARBA00023315"/>
    </source>
</evidence>
<dbReference type="EMBL" id="LIAV01000208">
    <property type="protein sequence ID" value="KRO39525.1"/>
    <property type="molecule type" value="Genomic_DNA"/>
</dbReference>
<reference evidence="10" key="1">
    <citation type="submission" date="2015-10" db="EMBL/GenBank/DDBJ databases">
        <title>Metagenome-Assembled Genomes uncover a global brackish microbiome.</title>
        <authorList>
            <person name="Hugerth L.W."/>
            <person name="Larsson J."/>
            <person name="Alneberg J."/>
            <person name="Lindh M.V."/>
            <person name="Legrand C."/>
            <person name="Pinhassi J."/>
            <person name="Andersson A."/>
        </authorList>
    </citation>
    <scope>NUCLEOTIDE SEQUENCE [LARGE SCALE GENOMIC DNA]</scope>
</reference>
<feature type="active site" evidence="7">
    <location>
        <position position="97"/>
    </location>
</feature>
<dbReference type="Gene3D" id="3.30.70.250">
    <property type="entry name" value="Malonyl-CoA ACP transacylase, ACP-binding"/>
    <property type="match status" value="1"/>
</dbReference>
<evidence type="ECO:0000256" key="3">
    <source>
        <dbReference type="ARBA" id="ARBA00022679"/>
    </source>
</evidence>
<gene>
    <name evidence="9" type="ORF">ABR63_03215</name>
</gene>
<dbReference type="Gene3D" id="3.40.366.10">
    <property type="entry name" value="Malonyl-Coenzyme A Acyl Carrier Protein, domain 2"/>
    <property type="match status" value="1"/>
</dbReference>
<protein>
    <recommendedName>
        <fullName evidence="2 6">Malonyl CoA-acyl carrier protein transacylase</fullName>
        <ecNumber evidence="1 6">2.3.1.39</ecNumber>
    </recommendedName>
</protein>
<dbReference type="PANTHER" id="PTHR42681">
    <property type="entry name" value="MALONYL-COA-ACYL CARRIER PROTEIN TRANSACYLASE, MITOCHONDRIAL"/>
    <property type="match status" value="1"/>
</dbReference>
<dbReference type="FunFam" id="3.30.70.250:FF:000001">
    <property type="entry name" value="Malonyl CoA-acyl carrier protein transacylase"/>
    <property type="match status" value="1"/>
</dbReference>
<dbReference type="InterPro" id="IPR016036">
    <property type="entry name" value="Malonyl_transacylase_ACP-bd"/>
</dbReference>
<dbReference type="InterPro" id="IPR050858">
    <property type="entry name" value="Mal-CoA-ACP_Trans/PKS_FabD"/>
</dbReference>
<keyword evidence="4 6" id="KW-0012">Acyltransferase</keyword>
<dbReference type="SMART" id="SM00827">
    <property type="entry name" value="PKS_AT"/>
    <property type="match status" value="1"/>
</dbReference>
<feature type="active site" evidence="7">
    <location>
        <position position="205"/>
    </location>
</feature>
<dbReference type="AlphaFoldDB" id="A0A0R2PND1"/>
<dbReference type="SUPFAM" id="SSF55048">
    <property type="entry name" value="Probable ACP-binding domain of malonyl-CoA ACP transacylase"/>
    <property type="match status" value="1"/>
</dbReference>
<dbReference type="Proteomes" id="UP000050874">
    <property type="component" value="Unassembled WGS sequence"/>
</dbReference>
<proteinExistence type="inferred from homology"/>
<sequence>MALSAAIVFPGQGSQHLNMLSQDGLLKIAQSSEHSHLIDICSDLIQTDCLKLIENGPADDLNKTSITQPVLLLTSYLHYLKLIAETNIEPALFAGHSLGEYTALVAAESITIEQALTLVRQRGLLMEEAPRGSMAAILGLDLPMIQKICEEISSDDLFNIQCANLNSPSQTVISGSLNAIDKAQDICIERGAKRAIKLNVSIAAHSSLMRAAAESFNPYLLASAFKLPKIKVIHNVDGIISSSIHEIIDLLTKQLYSPVEWVRVCELIKESECIAIECGPGKVLGGLMKANGINTFFSTSDAQFHEKINNNAK</sequence>
<dbReference type="InterPro" id="IPR001227">
    <property type="entry name" value="Ac_transferase_dom_sf"/>
</dbReference>
<dbReference type="PANTHER" id="PTHR42681:SF1">
    <property type="entry name" value="MALONYL-COA-ACYL CARRIER PROTEIN TRANSACYLASE, MITOCHONDRIAL"/>
    <property type="match status" value="1"/>
</dbReference>
<dbReference type="GO" id="GO:0006633">
    <property type="term" value="P:fatty acid biosynthetic process"/>
    <property type="evidence" value="ECO:0007669"/>
    <property type="project" value="TreeGrafter"/>
</dbReference>
<name>A0A0R2PND1_9GAMM</name>
<comment type="catalytic activity">
    <reaction evidence="5 6">
        <text>holo-[ACP] + malonyl-CoA = malonyl-[ACP] + CoA</text>
        <dbReference type="Rhea" id="RHEA:41792"/>
        <dbReference type="Rhea" id="RHEA-COMP:9623"/>
        <dbReference type="Rhea" id="RHEA-COMP:9685"/>
        <dbReference type="ChEBI" id="CHEBI:57287"/>
        <dbReference type="ChEBI" id="CHEBI:57384"/>
        <dbReference type="ChEBI" id="CHEBI:64479"/>
        <dbReference type="ChEBI" id="CHEBI:78449"/>
        <dbReference type="EC" id="2.3.1.39"/>
    </reaction>
</comment>
<evidence type="ECO:0000256" key="1">
    <source>
        <dbReference type="ARBA" id="ARBA00013258"/>
    </source>
</evidence>
<organism evidence="9 10">
    <name type="scientific">SAR86 cluster bacterium BACL1 MAG-120920-bin57</name>
    <dbReference type="NCBI Taxonomy" id="1655571"/>
    <lineage>
        <taxon>Bacteria</taxon>
        <taxon>Pseudomonadati</taxon>
        <taxon>Pseudomonadota</taxon>
        <taxon>Gammaproteobacteria</taxon>
        <taxon>SAR86 cluster</taxon>
    </lineage>
</organism>
<evidence type="ECO:0000313" key="9">
    <source>
        <dbReference type="EMBL" id="KRO39525.1"/>
    </source>
</evidence>
<dbReference type="InterPro" id="IPR016035">
    <property type="entry name" value="Acyl_Trfase/lysoPLipase"/>
</dbReference>
<dbReference type="SUPFAM" id="SSF52151">
    <property type="entry name" value="FabD/lysophospholipase-like"/>
    <property type="match status" value="1"/>
</dbReference>